<dbReference type="Proteomes" id="UP001234178">
    <property type="component" value="Unassembled WGS sequence"/>
</dbReference>
<organism evidence="1 2">
    <name type="scientific">Daphnia magna</name>
    <dbReference type="NCBI Taxonomy" id="35525"/>
    <lineage>
        <taxon>Eukaryota</taxon>
        <taxon>Metazoa</taxon>
        <taxon>Ecdysozoa</taxon>
        <taxon>Arthropoda</taxon>
        <taxon>Crustacea</taxon>
        <taxon>Branchiopoda</taxon>
        <taxon>Diplostraca</taxon>
        <taxon>Cladocera</taxon>
        <taxon>Anomopoda</taxon>
        <taxon>Daphniidae</taxon>
        <taxon>Daphnia</taxon>
    </lineage>
</organism>
<evidence type="ECO:0000313" key="1">
    <source>
        <dbReference type="EMBL" id="KAK4018944.1"/>
    </source>
</evidence>
<proteinExistence type="predicted"/>
<protein>
    <submittedName>
        <fullName evidence="1">Uncharacterized protein</fullName>
    </submittedName>
</protein>
<dbReference type="EMBL" id="JAOYFB010000036">
    <property type="protein sequence ID" value="KAK4018944.1"/>
    <property type="molecule type" value="Genomic_DNA"/>
</dbReference>
<keyword evidence="2" id="KW-1185">Reference proteome</keyword>
<reference evidence="1 2" key="1">
    <citation type="journal article" date="2023" name="Nucleic Acids Res.">
        <title>The hologenome of Daphnia magna reveals possible DNA methylation and microbiome-mediated evolution of the host genome.</title>
        <authorList>
            <person name="Chaturvedi A."/>
            <person name="Li X."/>
            <person name="Dhandapani V."/>
            <person name="Marshall H."/>
            <person name="Kissane S."/>
            <person name="Cuenca-Cambronero M."/>
            <person name="Asole G."/>
            <person name="Calvet F."/>
            <person name="Ruiz-Romero M."/>
            <person name="Marangio P."/>
            <person name="Guigo R."/>
            <person name="Rago D."/>
            <person name="Mirbahai L."/>
            <person name="Eastwood N."/>
            <person name="Colbourne J.K."/>
            <person name="Zhou J."/>
            <person name="Mallon E."/>
            <person name="Orsini L."/>
        </authorList>
    </citation>
    <scope>NUCLEOTIDE SEQUENCE [LARGE SCALE GENOMIC DNA]</scope>
    <source>
        <strain evidence="1">LRV0_1</strain>
    </source>
</reference>
<sequence length="69" mass="7462">MAVLGGKDFPVALPLHVLNHTVLTAKYSHDSGAGRKEQLISNHLAGLWGKLPNPASLIYAPKMFKTPLE</sequence>
<comment type="caution">
    <text evidence="1">The sequence shown here is derived from an EMBL/GenBank/DDBJ whole genome shotgun (WGS) entry which is preliminary data.</text>
</comment>
<accession>A0ABR0A1W0</accession>
<gene>
    <name evidence="1" type="ORF">OUZ56_000979</name>
</gene>
<name>A0ABR0A1W0_9CRUS</name>
<evidence type="ECO:0000313" key="2">
    <source>
        <dbReference type="Proteomes" id="UP001234178"/>
    </source>
</evidence>